<dbReference type="Pfam" id="PF13692">
    <property type="entry name" value="Glyco_trans_1_4"/>
    <property type="match status" value="1"/>
</dbReference>
<keyword evidence="2" id="KW-0808">Transferase</keyword>
<name>A0A3S5E2V6_CHRGE</name>
<dbReference type="InterPro" id="IPR028098">
    <property type="entry name" value="Glyco_trans_4-like_N"/>
</dbReference>
<dbReference type="RefSeq" id="WP_002977074.1">
    <property type="nucleotide sequence ID" value="NZ_CP068486.1"/>
</dbReference>
<keyword evidence="2" id="KW-0328">Glycosyltransferase</keyword>
<protein>
    <submittedName>
        <fullName evidence="2">GDP-mannose-dependent alpha-(1-6)-phosphatidylinositol monomannoside mannosyltransferase</fullName>
        <ecNumber evidence="2">2.4.1.57</ecNumber>
    </submittedName>
</protein>
<sequence length="404" mass="46395">MKRIFQISSEVNSGSVGRIAEQIGEQILANGWESYIAYARDNLPSKSKTIRIGNKLDIISHVLLTRLMDRHGFGSKRATLQLINKIKEIKPDIIQLQHVHGYFINIEILFNFLAEYNVPVVWTFHDCWSFTGHCAHFELVGCQKWQTKCYECPQIHQYPKSWVDNSTENFENKKKLFNSLEKLTIVPVSDWLQKEVKKSFLKKNDVKVIRNGIDLVKFTIQNNLDTRNKYKISDDKFLILGVASPWTENKGLSYFIKLSQMLSTQYQIVLIGLNKKQIRNLPSNIIGFERTESVQQLAELYSAADVFFNPTLEEALGLTNIEAQACGTPVITFNSGGSPETIDETTGIVVEKGDINGVIRAIEKIRVNGKIFYSEHCRKRVESLFDKNNKFKEYIKLYESILNK</sequence>
<dbReference type="EC" id="2.4.1.57" evidence="2"/>
<evidence type="ECO:0000313" key="3">
    <source>
        <dbReference type="Proteomes" id="UP000279227"/>
    </source>
</evidence>
<evidence type="ECO:0000313" key="2">
    <source>
        <dbReference type="EMBL" id="VEE07776.1"/>
    </source>
</evidence>
<dbReference type="AlphaFoldDB" id="A0A3S5E2V6"/>
<dbReference type="PANTHER" id="PTHR12526">
    <property type="entry name" value="GLYCOSYLTRANSFERASE"/>
    <property type="match status" value="1"/>
</dbReference>
<gene>
    <name evidence="2" type="primary">pimB</name>
    <name evidence="2" type="ORF">NCTC11432_02317</name>
</gene>
<dbReference type="STRING" id="525257.HMPREF0204_12134"/>
<organism evidence="2 3">
    <name type="scientific">Chryseobacterium gleum</name>
    <name type="common">Flavobacterium gleum</name>
    <dbReference type="NCBI Taxonomy" id="250"/>
    <lineage>
        <taxon>Bacteria</taxon>
        <taxon>Pseudomonadati</taxon>
        <taxon>Bacteroidota</taxon>
        <taxon>Flavobacteriia</taxon>
        <taxon>Flavobacteriales</taxon>
        <taxon>Weeksellaceae</taxon>
        <taxon>Chryseobacterium group</taxon>
        <taxon>Chryseobacterium</taxon>
    </lineage>
</organism>
<dbReference type="SUPFAM" id="SSF53756">
    <property type="entry name" value="UDP-Glycosyltransferase/glycogen phosphorylase"/>
    <property type="match status" value="1"/>
</dbReference>
<proteinExistence type="predicted"/>
<accession>A0A3S5E2V6</accession>
<dbReference type="Proteomes" id="UP000279227">
    <property type="component" value="Chromosome"/>
</dbReference>
<dbReference type="GO" id="GO:0016757">
    <property type="term" value="F:glycosyltransferase activity"/>
    <property type="evidence" value="ECO:0007669"/>
    <property type="project" value="UniProtKB-KW"/>
</dbReference>
<dbReference type="Gene3D" id="3.40.50.2000">
    <property type="entry name" value="Glycogen Phosphorylase B"/>
    <property type="match status" value="2"/>
</dbReference>
<dbReference type="KEGG" id="cgle:NCTC11432_02317"/>
<reference evidence="2 3" key="1">
    <citation type="submission" date="2018-12" db="EMBL/GenBank/DDBJ databases">
        <authorList>
            <consortium name="Pathogen Informatics"/>
        </authorList>
    </citation>
    <scope>NUCLEOTIDE SEQUENCE [LARGE SCALE GENOMIC DNA]</scope>
    <source>
        <strain evidence="2 3">NCTC11432</strain>
    </source>
</reference>
<dbReference type="EMBL" id="LR134289">
    <property type="protein sequence ID" value="VEE07776.1"/>
    <property type="molecule type" value="Genomic_DNA"/>
</dbReference>
<evidence type="ECO:0000259" key="1">
    <source>
        <dbReference type="Pfam" id="PF13439"/>
    </source>
</evidence>
<feature type="domain" description="Glycosyltransferase subfamily 4-like N-terminal" evidence="1">
    <location>
        <begin position="16"/>
        <end position="215"/>
    </location>
</feature>
<dbReference type="GeneID" id="93020584"/>
<dbReference type="Pfam" id="PF13439">
    <property type="entry name" value="Glyco_transf_4"/>
    <property type="match status" value="1"/>
</dbReference>
<dbReference type="OrthoDB" id="9768685at2"/>